<dbReference type="EMBL" id="CP001074">
    <property type="protein sequence ID" value="ACE91762.1"/>
    <property type="molecule type" value="Genomic_DNA"/>
</dbReference>
<evidence type="ECO:0000313" key="2">
    <source>
        <dbReference type="Proteomes" id="UP000008817"/>
    </source>
</evidence>
<sequence>MPERKESDLLHADAAPCFVASGVDRSWHNLGLEDNRNRTDTAHRTGECGLPSLTPVCLPGSSSVRRVP</sequence>
<dbReference type="KEGG" id="rec:RHECIAT_CH0002811"/>
<name>B3PSR4_RHIE6</name>
<dbReference type="Proteomes" id="UP000008817">
    <property type="component" value="Chromosome"/>
</dbReference>
<organism evidence="1 2">
    <name type="scientific">Rhizobium etli (strain CIAT 652)</name>
    <dbReference type="NCBI Taxonomy" id="491916"/>
    <lineage>
        <taxon>Bacteria</taxon>
        <taxon>Pseudomonadati</taxon>
        <taxon>Pseudomonadota</taxon>
        <taxon>Alphaproteobacteria</taxon>
        <taxon>Hyphomicrobiales</taxon>
        <taxon>Rhizobiaceae</taxon>
        <taxon>Rhizobium/Agrobacterium group</taxon>
        <taxon>Rhizobium</taxon>
    </lineage>
</organism>
<proteinExistence type="predicted"/>
<evidence type="ECO:0000313" key="1">
    <source>
        <dbReference type="EMBL" id="ACE91762.1"/>
    </source>
</evidence>
<protein>
    <submittedName>
        <fullName evidence="1">Uncharacterized protein</fullName>
    </submittedName>
</protein>
<dbReference type="AlphaFoldDB" id="B3PSR4"/>
<gene>
    <name evidence="1" type="ordered locus">RHECIAT_CH0002811</name>
</gene>
<reference evidence="1 2" key="1">
    <citation type="submission" date="2008-04" db="EMBL/GenBank/DDBJ databases">
        <title>Genome diversity and DNA divergence of Rhizobium etli.</title>
        <authorList>
            <person name="Gonzalez V."/>
            <person name="Acosta J.L."/>
            <person name="Santamaria R.I."/>
            <person name="Bustos P."/>
            <person name="Hernandez-Gonzalez I.L."/>
            <person name="Fernandez J.L."/>
            <person name="Diaz R."/>
            <person name="Flores M."/>
            <person name="Mora J."/>
            <person name="Palacios R."/>
            <person name="Davila G."/>
        </authorList>
    </citation>
    <scope>NUCLEOTIDE SEQUENCE [LARGE SCALE GENOMIC DNA]</scope>
    <source>
        <strain evidence="1 2">CIAT 652</strain>
    </source>
</reference>
<dbReference type="HOGENOM" id="CLU_2791043_0_0_5"/>
<accession>B3PSR4</accession>